<evidence type="ECO:0000256" key="3">
    <source>
        <dbReference type="ARBA" id="ARBA00011738"/>
    </source>
</evidence>
<dbReference type="GO" id="GO:0006817">
    <property type="term" value="P:phosphate ion transport"/>
    <property type="evidence" value="ECO:0007669"/>
    <property type="project" value="UniProtKB-KW"/>
</dbReference>
<evidence type="ECO:0000256" key="5">
    <source>
        <dbReference type="ARBA" id="ARBA00022490"/>
    </source>
</evidence>
<evidence type="ECO:0000256" key="6">
    <source>
        <dbReference type="ARBA" id="ARBA00022592"/>
    </source>
</evidence>
<organism evidence="10 11">
    <name type="scientific">Malikia spinosa</name>
    <dbReference type="NCBI Taxonomy" id="86180"/>
    <lineage>
        <taxon>Bacteria</taxon>
        <taxon>Pseudomonadati</taxon>
        <taxon>Pseudomonadota</taxon>
        <taxon>Betaproteobacteria</taxon>
        <taxon>Burkholderiales</taxon>
        <taxon>Comamonadaceae</taxon>
        <taxon>Malikia</taxon>
    </lineage>
</organism>
<dbReference type="FunFam" id="1.20.58.220:FF:000004">
    <property type="entry name" value="Phosphate-specific transport system accessory protein PhoU"/>
    <property type="match status" value="1"/>
</dbReference>
<comment type="subunit">
    <text evidence="3 8">Homodimer.</text>
</comment>
<evidence type="ECO:0000313" key="11">
    <source>
        <dbReference type="Proteomes" id="UP000238326"/>
    </source>
</evidence>
<keyword evidence="6 8" id="KW-0592">Phosphate transport</keyword>
<comment type="function">
    <text evidence="7 8">Plays a role in the regulation of phosphate uptake.</text>
</comment>
<proteinExistence type="inferred from homology"/>
<feature type="domain" description="PhoU" evidence="9">
    <location>
        <begin position="21"/>
        <end position="107"/>
    </location>
</feature>
<evidence type="ECO:0000256" key="8">
    <source>
        <dbReference type="PIRNR" id="PIRNR003107"/>
    </source>
</evidence>
<dbReference type="SUPFAM" id="SSF109755">
    <property type="entry name" value="PhoU-like"/>
    <property type="match status" value="1"/>
</dbReference>
<dbReference type="InterPro" id="IPR028366">
    <property type="entry name" value="PhoU"/>
</dbReference>
<keyword evidence="4 8" id="KW-0813">Transport</keyword>
<protein>
    <recommendedName>
        <fullName evidence="8">Phosphate-specific transport system accessory protein PhoU</fullName>
    </recommendedName>
</protein>
<name>A0A2S9KE61_9BURK</name>
<gene>
    <name evidence="10" type="primary">phoU</name>
    <name evidence="10" type="ORF">C6P61_09465</name>
</gene>
<evidence type="ECO:0000256" key="4">
    <source>
        <dbReference type="ARBA" id="ARBA00022448"/>
    </source>
</evidence>
<dbReference type="InterPro" id="IPR026022">
    <property type="entry name" value="PhoU_dom"/>
</dbReference>
<dbReference type="RefSeq" id="WP_105729682.1">
    <property type="nucleotide sequence ID" value="NZ_DAIPCI010000020.1"/>
</dbReference>
<dbReference type="PANTHER" id="PTHR42930:SF3">
    <property type="entry name" value="PHOSPHATE-SPECIFIC TRANSPORT SYSTEM ACCESSORY PROTEIN PHOU"/>
    <property type="match status" value="1"/>
</dbReference>
<dbReference type="AlphaFoldDB" id="A0A2S9KE61"/>
<dbReference type="Gene3D" id="1.20.58.220">
    <property type="entry name" value="Phosphate transport system protein phou homolog 2, domain 2"/>
    <property type="match status" value="2"/>
</dbReference>
<dbReference type="GO" id="GO:0030643">
    <property type="term" value="P:intracellular phosphate ion homeostasis"/>
    <property type="evidence" value="ECO:0007669"/>
    <property type="project" value="InterPro"/>
</dbReference>
<dbReference type="NCBIfam" id="TIGR02135">
    <property type="entry name" value="phoU_full"/>
    <property type="match status" value="1"/>
</dbReference>
<sequence>MVEKHISSQFDAELNRISTQVLEMGGVVESQLQQVLYALSHLSAETCTQVLEIEDKVNRMEVQIDHDVTSTMSRRQPTARDLRLLVGTARIIINLERAGDEICTIAKMLKSTLDNGMPRALPTTELRVAGSLASDLLHRSLDAFARMDVKAALAVIKGDEAIDVEHEGLTRKLLTYMMEDPRTISSGLNLLFLARAIERIGDHAANIAEAVIYIAKGADVRHTTEAEREAAIK</sequence>
<evidence type="ECO:0000259" key="9">
    <source>
        <dbReference type="Pfam" id="PF01895"/>
    </source>
</evidence>
<dbReference type="PANTHER" id="PTHR42930">
    <property type="entry name" value="PHOSPHATE-SPECIFIC TRANSPORT SYSTEM ACCESSORY PROTEIN PHOU"/>
    <property type="match status" value="1"/>
</dbReference>
<accession>A0A2S9KE61</accession>
<dbReference type="Proteomes" id="UP000238326">
    <property type="component" value="Unassembled WGS sequence"/>
</dbReference>
<comment type="subcellular location">
    <subcellularLocation>
        <location evidence="1 8">Cytoplasm</location>
    </subcellularLocation>
</comment>
<comment type="similarity">
    <text evidence="2 8">Belongs to the PhoU family.</text>
</comment>
<dbReference type="GO" id="GO:0045936">
    <property type="term" value="P:negative regulation of phosphate metabolic process"/>
    <property type="evidence" value="ECO:0007669"/>
    <property type="project" value="InterPro"/>
</dbReference>
<evidence type="ECO:0000313" key="10">
    <source>
        <dbReference type="EMBL" id="PRD68723.1"/>
    </source>
</evidence>
<dbReference type="Pfam" id="PF01895">
    <property type="entry name" value="PhoU"/>
    <property type="match status" value="2"/>
</dbReference>
<dbReference type="PIRSF" id="PIRSF003107">
    <property type="entry name" value="PhoU"/>
    <property type="match status" value="1"/>
</dbReference>
<feature type="domain" description="PhoU" evidence="9">
    <location>
        <begin position="129"/>
        <end position="211"/>
    </location>
</feature>
<keyword evidence="11" id="KW-1185">Reference proteome</keyword>
<evidence type="ECO:0000256" key="1">
    <source>
        <dbReference type="ARBA" id="ARBA00004496"/>
    </source>
</evidence>
<dbReference type="InterPro" id="IPR038078">
    <property type="entry name" value="PhoU-like_sf"/>
</dbReference>
<evidence type="ECO:0000256" key="2">
    <source>
        <dbReference type="ARBA" id="ARBA00008107"/>
    </source>
</evidence>
<evidence type="ECO:0000256" key="7">
    <source>
        <dbReference type="ARBA" id="ARBA00056181"/>
    </source>
</evidence>
<dbReference type="OrthoDB" id="9814256at2"/>
<comment type="caution">
    <text evidence="10">The sequence shown here is derived from an EMBL/GenBank/DDBJ whole genome shotgun (WGS) entry which is preliminary data.</text>
</comment>
<dbReference type="EMBL" id="PVLR01000024">
    <property type="protein sequence ID" value="PRD68723.1"/>
    <property type="molecule type" value="Genomic_DNA"/>
</dbReference>
<dbReference type="GO" id="GO:0005737">
    <property type="term" value="C:cytoplasm"/>
    <property type="evidence" value="ECO:0007669"/>
    <property type="project" value="UniProtKB-SubCell"/>
</dbReference>
<keyword evidence="5 8" id="KW-0963">Cytoplasm</keyword>
<reference evidence="10 11" key="1">
    <citation type="submission" date="2018-03" db="EMBL/GenBank/DDBJ databases">
        <title>Comparative genomics illustrates the genes involved in a hyperalkaliphilic mechanisms of Serpentinomonas isolated from highly-alkaline calcium-rich serpentinized springs.</title>
        <authorList>
            <person name="Suzuki S."/>
            <person name="Ishii S."/>
            <person name="Walworth N."/>
            <person name="Bird L."/>
            <person name="Kuenen J.G."/>
            <person name="Nealson K.H."/>
        </authorList>
    </citation>
    <scope>NUCLEOTIDE SEQUENCE [LARGE SCALE GENOMIC DNA]</scope>
    <source>
        <strain evidence="10 11">83</strain>
    </source>
</reference>